<name>A0A9Q0EZA5_9ROSI</name>
<protein>
    <submittedName>
        <fullName evidence="1">Uncharacterized protein</fullName>
    </submittedName>
</protein>
<comment type="caution">
    <text evidence="1">The sequence shown here is derived from an EMBL/GenBank/DDBJ whole genome shotgun (WGS) entry which is preliminary data.</text>
</comment>
<sequence length="203" mass="21243">MGWAQFKLGQFDPRLQPVCASVLLTIKDGNGGNAAGKGRGAAARVPGKEGSIAAVDPVGGSDRCASRCCNLAWRRQLQQRAAKKGREARLEENEWSATSRKACGGAVRHGPGFICHLGSSKHTIGTSFATNLEMILIMLVLLNTSLAVSGAGANPDVACIKSERDALLKFKESLIDPTDCLHGKVMAAVRGMGLAAATQLVTS</sequence>
<evidence type="ECO:0000313" key="1">
    <source>
        <dbReference type="EMBL" id="KAJ4822274.1"/>
    </source>
</evidence>
<keyword evidence="2" id="KW-1185">Reference proteome</keyword>
<reference evidence="1" key="1">
    <citation type="submission" date="2022-02" db="EMBL/GenBank/DDBJ databases">
        <authorList>
            <person name="Henning P.M."/>
            <person name="McCubbin A.G."/>
            <person name="Shore J.S."/>
        </authorList>
    </citation>
    <scope>NUCLEOTIDE SEQUENCE</scope>
    <source>
        <strain evidence="1">F60SS</strain>
        <tissue evidence="1">Leaves</tissue>
    </source>
</reference>
<dbReference type="OrthoDB" id="997795at2759"/>
<dbReference type="Proteomes" id="UP001141552">
    <property type="component" value="Unassembled WGS sequence"/>
</dbReference>
<proteinExistence type="predicted"/>
<accession>A0A9Q0EZA5</accession>
<evidence type="ECO:0000313" key="2">
    <source>
        <dbReference type="Proteomes" id="UP001141552"/>
    </source>
</evidence>
<dbReference type="EMBL" id="JAKUCV010007716">
    <property type="protein sequence ID" value="KAJ4822274.1"/>
    <property type="molecule type" value="Genomic_DNA"/>
</dbReference>
<gene>
    <name evidence="1" type="ORF">Tsubulata_006381</name>
</gene>
<organism evidence="1 2">
    <name type="scientific">Turnera subulata</name>
    <dbReference type="NCBI Taxonomy" id="218843"/>
    <lineage>
        <taxon>Eukaryota</taxon>
        <taxon>Viridiplantae</taxon>
        <taxon>Streptophyta</taxon>
        <taxon>Embryophyta</taxon>
        <taxon>Tracheophyta</taxon>
        <taxon>Spermatophyta</taxon>
        <taxon>Magnoliopsida</taxon>
        <taxon>eudicotyledons</taxon>
        <taxon>Gunneridae</taxon>
        <taxon>Pentapetalae</taxon>
        <taxon>rosids</taxon>
        <taxon>fabids</taxon>
        <taxon>Malpighiales</taxon>
        <taxon>Passifloraceae</taxon>
        <taxon>Turnera</taxon>
    </lineage>
</organism>
<dbReference type="AlphaFoldDB" id="A0A9Q0EZA5"/>
<reference evidence="1" key="2">
    <citation type="journal article" date="2023" name="Plants (Basel)">
        <title>Annotation of the Turnera subulata (Passifloraceae) Draft Genome Reveals the S-Locus Evolved after the Divergence of Turneroideae from Passifloroideae in a Stepwise Manner.</title>
        <authorList>
            <person name="Henning P.M."/>
            <person name="Roalson E.H."/>
            <person name="Mir W."/>
            <person name="McCubbin A.G."/>
            <person name="Shore J.S."/>
        </authorList>
    </citation>
    <scope>NUCLEOTIDE SEQUENCE</scope>
    <source>
        <strain evidence="1">F60SS</strain>
    </source>
</reference>